<comment type="similarity">
    <text evidence="1">Belongs to the leucine-binding protein family.</text>
</comment>
<keyword evidence="8" id="KW-1185">Reference proteome</keyword>
<dbReference type="InterPro" id="IPR028082">
    <property type="entry name" value="Peripla_BP_I"/>
</dbReference>
<evidence type="ECO:0000259" key="6">
    <source>
        <dbReference type="Pfam" id="PF13458"/>
    </source>
</evidence>
<dbReference type="CDD" id="cd06347">
    <property type="entry name" value="PBP1_ABC_LivK_ligand_binding-like"/>
    <property type="match status" value="1"/>
</dbReference>
<keyword evidence="4" id="KW-0029">Amino-acid transport</keyword>
<keyword evidence="2" id="KW-0813">Transport</keyword>
<dbReference type="InterPro" id="IPR028081">
    <property type="entry name" value="Leu-bd"/>
</dbReference>
<keyword evidence="3 5" id="KW-0732">Signal</keyword>
<gene>
    <name evidence="7" type="ORF">GH808_09670</name>
</gene>
<feature type="signal peptide" evidence="5">
    <location>
        <begin position="1"/>
        <end position="22"/>
    </location>
</feature>
<dbReference type="InterPro" id="IPR051010">
    <property type="entry name" value="BCAA_transport"/>
</dbReference>
<evidence type="ECO:0000313" key="7">
    <source>
        <dbReference type="EMBL" id="MBC3804697.1"/>
    </source>
</evidence>
<evidence type="ECO:0000256" key="2">
    <source>
        <dbReference type="ARBA" id="ARBA00022448"/>
    </source>
</evidence>
<dbReference type="Gene3D" id="3.40.50.2300">
    <property type="match status" value="2"/>
</dbReference>
<feature type="domain" description="Leucine-binding protein" evidence="6">
    <location>
        <begin position="33"/>
        <end position="371"/>
    </location>
</feature>
<dbReference type="PRINTS" id="PR00337">
    <property type="entry name" value="LEUILEVALBP"/>
</dbReference>
<sequence>MKKRVVSVLLAVIFTASIFAFAGCSSSKSSGDTIKVGFLGPLSGDVAIYGKSAQSGADLAVKEINDAGGINGKKIELVAYDSKGDQTEAINAYNRLRDQDEVVAVIGGVLSGETLAMKDIMVQDNMPVLTPTATAVDVTTDAPNVFRACFLDDYQGVAAANFATANLTAKTAAIMICKGNPYSEGVGAAFSTQFAANGGTVVDQESYSASDKDFSAQLTKIKELNPEVVFVPDYVQIVGPILQKAKELGITAKFVGADGWDGVQTEYADAAQGNYFTNHYAADSPSEKVQSFIKAYKAANDNKDPNSFSALGYDAVYTMSDAIKTAGSTESDAVVKALNNTNYAGVTGNLKFDAEGNPKDKEVTIIKIDGGQLKFETTIVNK</sequence>
<evidence type="ECO:0000256" key="3">
    <source>
        <dbReference type="ARBA" id="ARBA00022729"/>
    </source>
</evidence>
<accession>A0ABR6WVN8</accession>
<evidence type="ECO:0000256" key="4">
    <source>
        <dbReference type="ARBA" id="ARBA00022970"/>
    </source>
</evidence>
<feature type="chain" id="PRO_5045950410" evidence="5">
    <location>
        <begin position="23"/>
        <end position="382"/>
    </location>
</feature>
<dbReference type="Proteomes" id="UP000603234">
    <property type="component" value="Unassembled WGS sequence"/>
</dbReference>
<dbReference type="RefSeq" id="WP_186842582.1">
    <property type="nucleotide sequence ID" value="NZ_WJBC01000013.1"/>
</dbReference>
<dbReference type="Pfam" id="PF13458">
    <property type="entry name" value="Peripla_BP_6"/>
    <property type="match status" value="1"/>
</dbReference>
<comment type="caution">
    <text evidence="7">The sequence shown here is derived from an EMBL/GenBank/DDBJ whole genome shotgun (WGS) entry which is preliminary data.</text>
</comment>
<dbReference type="PANTHER" id="PTHR30483:SF6">
    <property type="entry name" value="PERIPLASMIC BINDING PROTEIN OF ABC TRANSPORTER FOR NATURAL AMINO ACIDS"/>
    <property type="match status" value="1"/>
</dbReference>
<protein>
    <submittedName>
        <fullName evidence="7">ABC transporter substrate-binding protein</fullName>
    </submittedName>
</protein>
<evidence type="ECO:0000256" key="1">
    <source>
        <dbReference type="ARBA" id="ARBA00010062"/>
    </source>
</evidence>
<dbReference type="PANTHER" id="PTHR30483">
    <property type="entry name" value="LEUCINE-SPECIFIC-BINDING PROTEIN"/>
    <property type="match status" value="1"/>
</dbReference>
<evidence type="ECO:0000313" key="8">
    <source>
        <dbReference type="Proteomes" id="UP000603234"/>
    </source>
</evidence>
<reference evidence="7 8" key="1">
    <citation type="journal article" date="2020" name="mSystems">
        <title>Defining Genomic and Predicted Metabolic Features of the Acetobacterium Genus.</title>
        <authorList>
            <person name="Ross D.E."/>
            <person name="Marshall C.W."/>
            <person name="Gulliver D."/>
            <person name="May H.D."/>
            <person name="Norman R.S."/>
        </authorList>
    </citation>
    <scope>NUCLEOTIDE SEQUENCE [LARGE SCALE GENOMIC DNA]</scope>
    <source>
        <strain evidence="7 8">DSM 8238</strain>
    </source>
</reference>
<proteinExistence type="inferred from homology"/>
<organism evidence="7 8">
    <name type="scientific">Acetobacterium fimetarium</name>
    <dbReference type="NCBI Taxonomy" id="52691"/>
    <lineage>
        <taxon>Bacteria</taxon>
        <taxon>Bacillati</taxon>
        <taxon>Bacillota</taxon>
        <taxon>Clostridia</taxon>
        <taxon>Eubacteriales</taxon>
        <taxon>Eubacteriaceae</taxon>
        <taxon>Acetobacterium</taxon>
    </lineage>
</organism>
<dbReference type="InterPro" id="IPR000709">
    <property type="entry name" value="Leu_Ile_Val-bd"/>
</dbReference>
<dbReference type="SUPFAM" id="SSF53822">
    <property type="entry name" value="Periplasmic binding protein-like I"/>
    <property type="match status" value="1"/>
</dbReference>
<dbReference type="PROSITE" id="PS51257">
    <property type="entry name" value="PROKAR_LIPOPROTEIN"/>
    <property type="match status" value="1"/>
</dbReference>
<evidence type="ECO:0000256" key="5">
    <source>
        <dbReference type="SAM" id="SignalP"/>
    </source>
</evidence>
<dbReference type="EMBL" id="WJBC01000013">
    <property type="protein sequence ID" value="MBC3804697.1"/>
    <property type="molecule type" value="Genomic_DNA"/>
</dbReference>
<name>A0ABR6WVN8_9FIRM</name>